<dbReference type="OrthoDB" id="10348846at2759"/>
<organism evidence="2 3">
    <name type="scientific">Aspergillus pseudonomiae</name>
    <dbReference type="NCBI Taxonomy" id="1506151"/>
    <lineage>
        <taxon>Eukaryota</taxon>
        <taxon>Fungi</taxon>
        <taxon>Dikarya</taxon>
        <taxon>Ascomycota</taxon>
        <taxon>Pezizomycotina</taxon>
        <taxon>Eurotiomycetes</taxon>
        <taxon>Eurotiomycetidae</taxon>
        <taxon>Eurotiales</taxon>
        <taxon>Aspergillaceae</taxon>
        <taxon>Aspergillus</taxon>
        <taxon>Aspergillus subgen. Circumdati</taxon>
    </lineage>
</organism>
<reference evidence="2 3" key="1">
    <citation type="submission" date="2019-04" db="EMBL/GenBank/DDBJ databases">
        <authorList>
            <consortium name="DOE Joint Genome Institute"/>
            <person name="Mondo S."/>
            <person name="Kjaerbolling I."/>
            <person name="Vesth T."/>
            <person name="Frisvad J.C."/>
            <person name="Nybo J.L."/>
            <person name="Theobald S."/>
            <person name="Kildgaard S."/>
            <person name="Isbrandt T."/>
            <person name="Kuo A."/>
            <person name="Sato A."/>
            <person name="Lyhne E.K."/>
            <person name="Kogle M.E."/>
            <person name="Wiebenga A."/>
            <person name="Kun R.S."/>
            <person name="Lubbers R.J."/>
            <person name="Makela M.R."/>
            <person name="Barry K."/>
            <person name="Chovatia M."/>
            <person name="Clum A."/>
            <person name="Daum C."/>
            <person name="Haridas S."/>
            <person name="He G."/>
            <person name="LaButti K."/>
            <person name="Lipzen A."/>
            <person name="Riley R."/>
            <person name="Salamov A."/>
            <person name="Simmons B.A."/>
            <person name="Magnuson J.K."/>
            <person name="Henrissat B."/>
            <person name="Mortensen U.H."/>
            <person name="Larsen T.O."/>
            <person name="Devries R.P."/>
            <person name="Grigoriev I.V."/>
            <person name="Machida M."/>
            <person name="Baker S.E."/>
            <person name="Andersen M.R."/>
            <person name="Cantor M.N."/>
            <person name="Hua S.X."/>
        </authorList>
    </citation>
    <scope>NUCLEOTIDE SEQUENCE [LARGE SCALE GENOMIC DNA]</scope>
    <source>
        <strain evidence="2 3">CBS 119388</strain>
    </source>
</reference>
<evidence type="ECO:0000313" key="3">
    <source>
        <dbReference type="Proteomes" id="UP000325579"/>
    </source>
</evidence>
<dbReference type="RefSeq" id="XP_031935296.1">
    <property type="nucleotide sequence ID" value="XM_032088356.1"/>
</dbReference>
<protein>
    <submittedName>
        <fullName evidence="2">Uncharacterized protein</fullName>
    </submittedName>
</protein>
<evidence type="ECO:0000256" key="1">
    <source>
        <dbReference type="SAM" id="MobiDB-lite"/>
    </source>
</evidence>
<gene>
    <name evidence="2" type="ORF">BDV37DRAFT_288941</name>
</gene>
<proteinExistence type="predicted"/>
<dbReference type="GeneID" id="43673047"/>
<accession>A0A5N7CW56</accession>
<dbReference type="AlphaFoldDB" id="A0A5N7CW56"/>
<dbReference type="Proteomes" id="UP000325579">
    <property type="component" value="Unassembled WGS sequence"/>
</dbReference>
<sequence>MPREQSFKSRGRESWCNHSLVGLFPDRCMKPPPLPTLQAAAFPPCTPEIFLPNATRVERRKRGLAASTERVRELRSRRGVETSGRVTVKNFTDGLVQWGHSAGGRRSAFHRGTGAKEARRCEGKKETLSSSDALDAYIVGAAQRRGGGRRQFPFGDGVARQTGLGHAKPEMARSRRPLNPNGWTTGNGGGGPNGNSPIVVLD</sequence>
<keyword evidence="3" id="KW-1185">Reference proteome</keyword>
<dbReference type="EMBL" id="ML736871">
    <property type="protein sequence ID" value="KAE8397977.1"/>
    <property type="molecule type" value="Genomic_DNA"/>
</dbReference>
<evidence type="ECO:0000313" key="2">
    <source>
        <dbReference type="EMBL" id="KAE8397977.1"/>
    </source>
</evidence>
<name>A0A5N7CW56_9EURO</name>
<feature type="region of interest" description="Disordered" evidence="1">
    <location>
        <begin position="162"/>
        <end position="202"/>
    </location>
</feature>